<dbReference type="RefSeq" id="XP_012051353.1">
    <property type="nucleotide sequence ID" value="XM_012195963.1"/>
</dbReference>
<dbReference type="PANTHER" id="PTHR43606">
    <property type="entry name" value="PHOSPHATASE, PUTATIVE (AFU_ORTHOLOGUE AFUA_6G08710)-RELATED"/>
    <property type="match status" value="1"/>
</dbReference>
<dbReference type="InterPro" id="IPR038607">
    <property type="entry name" value="PhoD-like_sf"/>
</dbReference>
<reference evidence="2 3" key="1">
    <citation type="journal article" date="2014" name="PLoS Genet.">
        <title>Analysis of the genome and transcriptome of Cryptococcus neoformans var. grubii reveals complex RNA expression and microevolution leading to virulence attenuation.</title>
        <authorList>
            <person name="Janbon G."/>
            <person name="Ormerod K.L."/>
            <person name="Paulet D."/>
            <person name="Byrnes E.J.III."/>
            <person name="Yadav V."/>
            <person name="Chatterjee G."/>
            <person name="Mullapudi N."/>
            <person name="Hon C.C."/>
            <person name="Billmyre R.B."/>
            <person name="Brunel F."/>
            <person name="Bahn Y.S."/>
            <person name="Chen W."/>
            <person name="Chen Y."/>
            <person name="Chow E.W."/>
            <person name="Coppee J.Y."/>
            <person name="Floyd-Averette A."/>
            <person name="Gaillardin C."/>
            <person name="Gerik K.J."/>
            <person name="Goldberg J."/>
            <person name="Gonzalez-Hilarion S."/>
            <person name="Gujja S."/>
            <person name="Hamlin J.L."/>
            <person name="Hsueh Y.P."/>
            <person name="Ianiri G."/>
            <person name="Jones S."/>
            <person name="Kodira C.D."/>
            <person name="Kozubowski L."/>
            <person name="Lam W."/>
            <person name="Marra M."/>
            <person name="Mesner L.D."/>
            <person name="Mieczkowski P.A."/>
            <person name="Moyrand F."/>
            <person name="Nielsen K."/>
            <person name="Proux C."/>
            <person name="Rossignol T."/>
            <person name="Schein J.E."/>
            <person name="Sun S."/>
            <person name="Wollschlaeger C."/>
            <person name="Wood I.A."/>
            <person name="Zeng Q."/>
            <person name="Neuveglise C."/>
            <person name="Newlon C.S."/>
            <person name="Perfect J.R."/>
            <person name="Lodge J.K."/>
            <person name="Idnurm A."/>
            <person name="Stajich J.E."/>
            <person name="Kronstad J.W."/>
            <person name="Sanyal K."/>
            <person name="Heitman J."/>
            <person name="Fraser J.A."/>
            <person name="Cuomo C.A."/>
            <person name="Dietrich F.S."/>
        </authorList>
    </citation>
    <scope>NUCLEOTIDE SEQUENCE [LARGE SCALE GENOMIC DNA]</scope>
    <source>
        <strain evidence="3">H99 / ATCC 208821 / CBS 10515 / FGSC 9487</strain>
    </source>
</reference>
<dbReference type="HOGENOM" id="CLU_927547_0_0_1"/>
<dbReference type="Proteomes" id="UP000010091">
    <property type="component" value="Chromosome 8"/>
</dbReference>
<evidence type="ECO:0000259" key="1">
    <source>
        <dbReference type="Pfam" id="PF09423"/>
    </source>
</evidence>
<dbReference type="VEuPathDB" id="FungiDB:CNAG_06966"/>
<organism evidence="2 3">
    <name type="scientific">Cryptococcus neoformans (strain H99 / ATCC 208821 / CBS 10515 / FGSC 9487)</name>
    <name type="common">Cryptococcus neoformans var. grubii serotype A</name>
    <dbReference type="NCBI Taxonomy" id="235443"/>
    <lineage>
        <taxon>Eukaryota</taxon>
        <taxon>Fungi</taxon>
        <taxon>Dikarya</taxon>
        <taxon>Basidiomycota</taxon>
        <taxon>Agaricomycotina</taxon>
        <taxon>Tremellomycetes</taxon>
        <taxon>Tremellales</taxon>
        <taxon>Cryptococcaceae</taxon>
        <taxon>Cryptococcus</taxon>
        <taxon>Cryptococcus neoformans species complex</taxon>
    </lineage>
</organism>
<proteinExistence type="predicted"/>
<dbReference type="PANTHER" id="PTHR43606:SF2">
    <property type="entry name" value="ALKALINE PHOSPHATASE FAMILY PROTEIN (AFU_ORTHOLOGUE AFUA_5G03860)"/>
    <property type="match status" value="1"/>
</dbReference>
<dbReference type="InterPro" id="IPR052900">
    <property type="entry name" value="Phospholipid_Metab_Enz"/>
</dbReference>
<evidence type="ECO:0000313" key="2">
    <source>
        <dbReference type="EMBL" id="AFR96822.1"/>
    </source>
</evidence>
<dbReference type="OrthoDB" id="2100241at2759"/>
<accession>J9VQS4</accession>
<protein>
    <submittedName>
        <fullName evidence="2">Alkaline phosphatase D</fullName>
    </submittedName>
</protein>
<gene>
    <name evidence="2" type="ORF">CNAG_06966</name>
</gene>
<dbReference type="AlphaFoldDB" id="J9VQS4"/>
<dbReference type="KEGG" id="cng:CNAG_06966"/>
<dbReference type="InterPro" id="IPR029052">
    <property type="entry name" value="Metallo-depent_PP-like"/>
</dbReference>
<dbReference type="Pfam" id="PF09423">
    <property type="entry name" value="PhoD"/>
    <property type="match status" value="1"/>
</dbReference>
<dbReference type="SUPFAM" id="SSF56300">
    <property type="entry name" value="Metallo-dependent phosphatases"/>
    <property type="match status" value="1"/>
</dbReference>
<name>J9VQS4_CRYN9</name>
<dbReference type="InterPro" id="IPR018946">
    <property type="entry name" value="PhoD-like_MPP"/>
</dbReference>
<feature type="domain" description="PhoD-like phosphatase metallophosphatase" evidence="1">
    <location>
        <begin position="91"/>
        <end position="278"/>
    </location>
</feature>
<sequence>MAAPSHMSNFLNSVSKPTSLPLCTSKICNRASYTFATRLPSTKIQTYHIPSPIIPSRTIANFTARSTLAHLGHYFCVRSPGYTCLTTDIPEIINDYAPSTSALSGMFIQAIDPFINYQQVINPPPVSSTQPTYFRFGIGNVSFFVLDCRSWRSAQPARPGANSTAGFGNRTMLGESQFMAVKEWAEEGTRDGKLLVLVSGVPITRNWSEGEDEMDSWGASGYLDEREEILEMLWSSGGAVIISGDHHEHATTLFPPPPTLPHLGSSSVIEFSTSPLSFFHQPWARQYIPHPDTDIPIHLQ</sequence>
<dbReference type="EMBL" id="CP003827">
    <property type="protein sequence ID" value="AFR96822.1"/>
    <property type="molecule type" value="Genomic_DNA"/>
</dbReference>
<evidence type="ECO:0000313" key="3">
    <source>
        <dbReference type="Proteomes" id="UP000010091"/>
    </source>
</evidence>
<dbReference type="Gene3D" id="3.60.21.70">
    <property type="entry name" value="PhoD-like phosphatase"/>
    <property type="match status" value="1"/>
</dbReference>
<dbReference type="GeneID" id="23890107"/>
<keyword evidence="3" id="KW-1185">Reference proteome</keyword>